<evidence type="ECO:0000313" key="3">
    <source>
        <dbReference type="Proteomes" id="UP000001822"/>
    </source>
</evidence>
<dbReference type="SMART" id="SM01235">
    <property type="entry name" value="Haem_bd"/>
    <property type="match status" value="1"/>
</dbReference>
<dbReference type="AlphaFoldDB" id="A0A6N4SP04"/>
<dbReference type="RefSeq" id="WP_011584103.1">
    <property type="nucleotide sequence ID" value="NC_008255.1"/>
</dbReference>
<keyword evidence="3" id="KW-1185">Reference proteome</keyword>
<dbReference type="EMBL" id="CP000383">
    <property type="protein sequence ID" value="ABG57987.1"/>
    <property type="molecule type" value="Genomic_DNA"/>
</dbReference>
<dbReference type="OrthoDB" id="196738at2"/>
<accession>A0A6N4SP04</accession>
<name>A0A6N4SP04_CYTH3</name>
<reference evidence="2 3" key="1">
    <citation type="journal article" date="2007" name="Appl. Environ. Microbiol.">
        <title>Genome sequence of the cellulolytic gliding bacterium Cytophaga hutchinsonii.</title>
        <authorList>
            <person name="Xie G."/>
            <person name="Bruce D.C."/>
            <person name="Challacombe J.F."/>
            <person name="Chertkov O."/>
            <person name="Detter J.C."/>
            <person name="Gilna P."/>
            <person name="Han C.S."/>
            <person name="Lucas S."/>
            <person name="Misra M."/>
            <person name="Myers G.L."/>
            <person name="Richardson P."/>
            <person name="Tapia R."/>
            <person name="Thayer N."/>
            <person name="Thompson L.S."/>
            <person name="Brettin T.S."/>
            <person name="Henrissat B."/>
            <person name="Wilson D.B."/>
            <person name="McBride M.J."/>
        </authorList>
    </citation>
    <scope>NUCLEOTIDE SEQUENCE [LARGE SCALE GENOMIC DNA]</scope>
    <source>
        <strain evidence="3">ATCC 33406 / DSM 1761 / CIP 103989 / NBRC 15051 / NCIMB 9469 / D465</strain>
    </source>
</reference>
<organism evidence="2 3">
    <name type="scientific">Cytophaga hutchinsonii (strain ATCC 33406 / DSM 1761 / CIP 103989 / NBRC 15051 / NCIMB 9469 / D465)</name>
    <dbReference type="NCBI Taxonomy" id="269798"/>
    <lineage>
        <taxon>Bacteria</taxon>
        <taxon>Pseudomonadati</taxon>
        <taxon>Bacteroidota</taxon>
        <taxon>Cytophagia</taxon>
        <taxon>Cytophagales</taxon>
        <taxon>Cytophagaceae</taxon>
        <taxon>Cytophaga</taxon>
    </lineage>
</organism>
<sequence>MKKKIVVSLVVILVLIQFVRVDKTNPPVDIQQDFITITKPPVEVAAILKTACYDCHSNETKYPWYFNVAPISWWAKDHVNDGKKHLNYSIWSTYKKERQDHKLDEMYGEVEEGEMPLSSYTLAHNDAKLSPEQKTLLLNWLQTVK</sequence>
<dbReference type="KEGG" id="chu:CHU_0700"/>
<dbReference type="InterPro" id="IPR025992">
    <property type="entry name" value="Haem-bd"/>
</dbReference>
<evidence type="ECO:0000313" key="2">
    <source>
        <dbReference type="EMBL" id="ABG57987.1"/>
    </source>
</evidence>
<dbReference type="Pfam" id="PF14376">
    <property type="entry name" value="Haem_bd"/>
    <property type="match status" value="1"/>
</dbReference>
<dbReference type="Proteomes" id="UP000001822">
    <property type="component" value="Chromosome"/>
</dbReference>
<proteinExistence type="predicted"/>
<gene>
    <name evidence="2" type="ordered locus">CHU_0700</name>
</gene>
<feature type="domain" description="Haem-binding" evidence="1">
    <location>
        <begin position="10"/>
        <end position="145"/>
    </location>
</feature>
<evidence type="ECO:0000259" key="1">
    <source>
        <dbReference type="SMART" id="SM01235"/>
    </source>
</evidence>
<protein>
    <recommendedName>
        <fullName evidence="1">Haem-binding domain-containing protein</fullName>
    </recommendedName>
</protein>